<evidence type="ECO:0000313" key="2">
    <source>
        <dbReference type="Proteomes" id="UP000231879"/>
    </source>
</evidence>
<proteinExistence type="predicted"/>
<dbReference type="Proteomes" id="UP000231879">
    <property type="component" value="Unassembled WGS sequence"/>
</dbReference>
<sequence length="75" mass="9121">MLWFLRILVLIFPIYRSHKNGSFGINEFSFYKDASIDVNLLFFQTLFARFLEQKWEIFRRFSVRSRLLILSCYGT</sequence>
<evidence type="ECO:0008006" key="3">
    <source>
        <dbReference type="Google" id="ProtNLM"/>
    </source>
</evidence>
<comment type="caution">
    <text evidence="1">The sequence shown here is derived from an EMBL/GenBank/DDBJ whole genome shotgun (WGS) entry which is preliminary data.</text>
</comment>
<reference evidence="1 2" key="1">
    <citation type="submission" date="2017-07" db="EMBL/GenBank/DDBJ databases">
        <title>Leptospira spp. isolated from tropical soils.</title>
        <authorList>
            <person name="Thibeaux R."/>
            <person name="Iraola G."/>
            <person name="Ferres I."/>
            <person name="Bierque E."/>
            <person name="Girault D."/>
            <person name="Soupe-Gilbert M.-E."/>
            <person name="Picardeau M."/>
            <person name="Goarant C."/>
        </authorList>
    </citation>
    <scope>NUCLEOTIDE SEQUENCE [LARGE SCALE GENOMIC DNA]</scope>
    <source>
        <strain evidence="1 2">FH4-C-A1</strain>
    </source>
</reference>
<name>A0ABX4NPH8_9LEPT</name>
<gene>
    <name evidence="1" type="ORF">CH367_01425</name>
</gene>
<evidence type="ECO:0000313" key="1">
    <source>
        <dbReference type="EMBL" id="PJZ58742.1"/>
    </source>
</evidence>
<keyword evidence="2" id="KW-1185">Reference proteome</keyword>
<protein>
    <recommendedName>
        <fullName evidence="3">Secreted protein</fullName>
    </recommendedName>
</protein>
<organism evidence="1 2">
    <name type="scientific">Leptospira barantonii</name>
    <dbReference type="NCBI Taxonomy" id="2023184"/>
    <lineage>
        <taxon>Bacteria</taxon>
        <taxon>Pseudomonadati</taxon>
        <taxon>Spirochaetota</taxon>
        <taxon>Spirochaetia</taxon>
        <taxon>Leptospirales</taxon>
        <taxon>Leptospiraceae</taxon>
        <taxon>Leptospira</taxon>
    </lineage>
</organism>
<accession>A0ABX4NPH8</accession>
<dbReference type="EMBL" id="NPDS01000001">
    <property type="protein sequence ID" value="PJZ58742.1"/>
    <property type="molecule type" value="Genomic_DNA"/>
</dbReference>